<keyword evidence="2" id="KW-1133">Transmembrane helix</keyword>
<proteinExistence type="predicted"/>
<protein>
    <submittedName>
        <fullName evidence="3">Uncharacterized protein</fullName>
    </submittedName>
</protein>
<evidence type="ECO:0000256" key="2">
    <source>
        <dbReference type="SAM" id="Phobius"/>
    </source>
</evidence>
<feature type="region of interest" description="Disordered" evidence="1">
    <location>
        <begin position="1"/>
        <end position="25"/>
    </location>
</feature>
<keyword evidence="4" id="KW-1185">Reference proteome</keyword>
<evidence type="ECO:0000313" key="4">
    <source>
        <dbReference type="Proteomes" id="UP000248889"/>
    </source>
</evidence>
<comment type="caution">
    <text evidence="3">The sequence shown here is derived from an EMBL/GenBank/DDBJ whole genome shotgun (WGS) entry which is preliminary data.</text>
</comment>
<organism evidence="3 4">
    <name type="scientific">Streptacidiphilus pinicola</name>
    <dbReference type="NCBI Taxonomy" id="2219663"/>
    <lineage>
        <taxon>Bacteria</taxon>
        <taxon>Bacillati</taxon>
        <taxon>Actinomycetota</taxon>
        <taxon>Actinomycetes</taxon>
        <taxon>Kitasatosporales</taxon>
        <taxon>Streptomycetaceae</taxon>
        <taxon>Streptacidiphilus</taxon>
    </lineage>
</organism>
<dbReference type="Proteomes" id="UP000248889">
    <property type="component" value="Unassembled WGS sequence"/>
</dbReference>
<evidence type="ECO:0000256" key="1">
    <source>
        <dbReference type="SAM" id="MobiDB-lite"/>
    </source>
</evidence>
<keyword evidence="2" id="KW-0812">Transmembrane</keyword>
<name>A0A2X0KKD0_9ACTN</name>
<sequence>MQLRPKADPPGGDAETSPARDRRSRRRRVAYAALGVGVVLAVVAGVCVNDALDAPGPGGAQAKLARWGRCHGLGPVVSLVDNRHQRANPASACGATGRTLNAAPA</sequence>
<reference evidence="3 4" key="1">
    <citation type="submission" date="2018-06" db="EMBL/GenBank/DDBJ databases">
        <title>Streptacidiphilus pinicola sp. nov., isolated from pine grove soil.</title>
        <authorList>
            <person name="Roh S.G."/>
            <person name="Park S."/>
            <person name="Kim M.-K."/>
            <person name="Yun B.-R."/>
            <person name="Park J."/>
            <person name="Kim M.J."/>
            <person name="Kim Y.S."/>
            <person name="Kim S.B."/>
        </authorList>
    </citation>
    <scope>NUCLEOTIDE SEQUENCE [LARGE SCALE GENOMIC DNA]</scope>
    <source>
        <strain evidence="3 4">MMS16-CNU450</strain>
    </source>
</reference>
<dbReference type="AlphaFoldDB" id="A0A2X0KKD0"/>
<dbReference type="EMBL" id="QKYN01000007">
    <property type="protein sequence ID" value="RAG87419.1"/>
    <property type="molecule type" value="Genomic_DNA"/>
</dbReference>
<evidence type="ECO:0000313" key="3">
    <source>
        <dbReference type="EMBL" id="RAG87419.1"/>
    </source>
</evidence>
<feature type="non-terminal residue" evidence="3">
    <location>
        <position position="105"/>
    </location>
</feature>
<feature type="transmembrane region" description="Helical" evidence="2">
    <location>
        <begin position="29"/>
        <end position="46"/>
    </location>
</feature>
<dbReference type="RefSeq" id="WP_207892010.1">
    <property type="nucleotide sequence ID" value="NZ_QKYN01000007.1"/>
</dbReference>
<keyword evidence="2" id="KW-0472">Membrane</keyword>
<gene>
    <name evidence="3" type="ORF">DN069_00855</name>
</gene>
<accession>A0A2X0KKD0</accession>